<protein>
    <submittedName>
        <fullName evidence="1">Uncharacterized protein</fullName>
    </submittedName>
</protein>
<organism evidence="1 2">
    <name type="scientific">Aeromonas sanarellii</name>
    <dbReference type="NCBI Taxonomy" id="633415"/>
    <lineage>
        <taxon>Bacteria</taxon>
        <taxon>Pseudomonadati</taxon>
        <taxon>Pseudomonadota</taxon>
        <taxon>Gammaproteobacteria</taxon>
        <taxon>Aeromonadales</taxon>
        <taxon>Aeromonadaceae</taxon>
        <taxon>Aeromonas</taxon>
    </lineage>
</organism>
<evidence type="ECO:0000313" key="2">
    <source>
        <dbReference type="Proteomes" id="UP000666661"/>
    </source>
</evidence>
<evidence type="ECO:0000313" key="1">
    <source>
        <dbReference type="EMBL" id="MBP0603598.1"/>
    </source>
</evidence>
<dbReference type="RefSeq" id="WP_209794305.1">
    <property type="nucleotide sequence ID" value="NZ_JAGIQF010000007.1"/>
</dbReference>
<proteinExistence type="predicted"/>
<dbReference type="Proteomes" id="UP000666661">
    <property type="component" value="Unassembled WGS sequence"/>
</dbReference>
<comment type="caution">
    <text evidence="1">The sequence shown here is derived from an EMBL/GenBank/DDBJ whole genome shotgun (WGS) entry which is preliminary data.</text>
</comment>
<sequence>MLLIIVLSVLLVVFSRLSSDYGENFYGVLLTHVMANVSQAVYLGFRNVGATGVDRRWAHAGADIQGRDVGPMAIPGD</sequence>
<accession>A0ABS4B7X9</accession>
<dbReference type="EMBL" id="JAGIQF010000007">
    <property type="protein sequence ID" value="MBP0603598.1"/>
    <property type="molecule type" value="Genomic_DNA"/>
</dbReference>
<name>A0ABS4B7X9_9GAMM</name>
<reference evidence="1 2" key="1">
    <citation type="submission" date="2021-03" db="EMBL/GenBank/DDBJ databases">
        <title>Plant growth promoting bacteria isolated from wild legumes nodules and trapping Phaseolus vulgaris L. nodules in the center and southern Mexico.</title>
        <authorList>
            <person name="Estrada P."/>
        </authorList>
    </citation>
    <scope>NUCLEOTIDE SEQUENCE [LARGE SCALE GENOMIC DNA]</scope>
    <source>
        <strain evidence="1 2">MaGu-431</strain>
    </source>
</reference>
<gene>
    <name evidence="1" type="ORF">J8I01_13905</name>
</gene>
<keyword evidence="2" id="KW-1185">Reference proteome</keyword>